<dbReference type="InterPro" id="IPR036942">
    <property type="entry name" value="Beta-barrel_TonB_sf"/>
</dbReference>
<feature type="domain" description="Outer membrane protein beta-barrel" evidence="11">
    <location>
        <begin position="396"/>
        <end position="807"/>
    </location>
</feature>
<feature type="compositionally biased region" description="Gly residues" evidence="9">
    <location>
        <begin position="835"/>
        <end position="861"/>
    </location>
</feature>
<dbReference type="InterPro" id="IPR039426">
    <property type="entry name" value="TonB-dep_rcpt-like"/>
</dbReference>
<comment type="subcellular location">
    <subcellularLocation>
        <location evidence="1 8">Cell outer membrane</location>
        <topology evidence="1 8">Multi-pass membrane protein</topology>
    </subcellularLocation>
</comment>
<sequence>MRTFTKYLLLLVITFLVLHQVQAQIPAAGKGKGKITGKVIDATNQEAVPFATAALTDPATGKPIDGAVADDNGKFTILKVSEGTYKIVISFIGYQDKVVDNVKISDKKDAVDLGTIKVSPSVQELKEVTVEAQKTLFEEKVDRTVYNAENDATNKGGDATDVLRKVPMLSVDLDGNVSLRGSQNLTVLINNRPSTIAASSIADALKQIPSDMIKSVEVITSPSAKYDAEGSGGIINIITKKNTLEGFSLNINSGVGIRGSNLGLNGNYRRGKMGFSLGGFGRAGYNVRGNFENNQLTYQYNENDGTLVENSLNRQMADTRNNNLFGRYQLGWDYDINKQNYISASVQFGTRNQRSYQDNLLTESTQLQTGTFSSRLQDVDTKDLSNNVDVNLNYTHNFKKPQQELSIQGQYSRNNRTNDFVRSTLDEDGFSILERAKNLNDSYNQESTIQVDYITPIAKNQILELGGKNIMRQVTSNFRYLSATGADGEYLPTPNRASDIFNYDQNVTAGYFTYTFNFLKNYSLKAGSRYEYTTITAQFQSDGEEIKIPSYGTLVPSVYISRKLKNGNMLKASYNRRIQRPSLQFLNPNVQNPNPLFESFGNPQLDPEFTNNFELGYNTYIKKTSLSMSAFVRNTTGAIQSIRRPKIGQEEVIQTTYENIGSENAYGLNVNANVSISNKFSLNGGGDIYYAVLDNNIADFLYAAHNEGIVYNIRGFANYSLTKGWGLQMFGFYRGRQVNLQGIQGGFGVYSLNIRKEFNEKKGSIGFGAENFFTTSIRVPNTVESPLINQKSINTMRNMNFKINFSYTIGKMSMDGGSRRRSRSINNDDVKEGGDNGGQNDGGGMQGGGGQGGGQRQGGGQAPTQGVRPQGQGQRQQQDSTLVKPDQQQFPGQGQDSTGVKQEPAQLQQQDSTQVNPAQKQFPTGQKPQTTPANQGQLVVPAGTPKKD</sequence>
<evidence type="ECO:0000259" key="11">
    <source>
        <dbReference type="Pfam" id="PF14905"/>
    </source>
</evidence>
<feature type="chain" id="PRO_5025380379" evidence="10">
    <location>
        <begin position="24"/>
        <end position="948"/>
    </location>
</feature>
<evidence type="ECO:0000313" key="12">
    <source>
        <dbReference type="EMBL" id="QHT66673.1"/>
    </source>
</evidence>
<protein>
    <submittedName>
        <fullName evidence="12">TonB-dependent receptor</fullName>
    </submittedName>
</protein>
<dbReference type="PROSITE" id="PS52016">
    <property type="entry name" value="TONB_DEPENDENT_REC_3"/>
    <property type="match status" value="1"/>
</dbReference>
<evidence type="ECO:0000313" key="13">
    <source>
        <dbReference type="Proteomes" id="UP000480178"/>
    </source>
</evidence>
<keyword evidence="6 8" id="KW-0472">Membrane</keyword>
<comment type="similarity">
    <text evidence="8">Belongs to the TonB-dependent receptor family.</text>
</comment>
<evidence type="ECO:0000256" key="4">
    <source>
        <dbReference type="ARBA" id="ARBA00022692"/>
    </source>
</evidence>
<feature type="compositionally biased region" description="Low complexity" evidence="9">
    <location>
        <begin position="885"/>
        <end position="896"/>
    </location>
</feature>
<dbReference type="InterPro" id="IPR037066">
    <property type="entry name" value="Plug_dom_sf"/>
</dbReference>
<proteinExistence type="inferred from homology"/>
<evidence type="ECO:0000256" key="5">
    <source>
        <dbReference type="ARBA" id="ARBA00022729"/>
    </source>
</evidence>
<keyword evidence="3 8" id="KW-1134">Transmembrane beta strand</keyword>
<gene>
    <name evidence="12" type="ORF">GXP67_08380</name>
</gene>
<reference evidence="12 13" key="1">
    <citation type="submission" date="2020-01" db="EMBL/GenBank/DDBJ databases">
        <authorList>
            <person name="Kim M.K."/>
        </authorList>
    </citation>
    <scope>NUCLEOTIDE SEQUENCE [LARGE SCALE GENOMIC DNA]</scope>
    <source>
        <strain evidence="12 13">172606-1</strain>
    </source>
</reference>
<dbReference type="GO" id="GO:0044718">
    <property type="term" value="P:siderophore transmembrane transport"/>
    <property type="evidence" value="ECO:0007669"/>
    <property type="project" value="TreeGrafter"/>
</dbReference>
<dbReference type="Gene3D" id="2.60.40.1120">
    <property type="entry name" value="Carboxypeptidase-like, regulatory domain"/>
    <property type="match status" value="1"/>
</dbReference>
<evidence type="ECO:0000256" key="7">
    <source>
        <dbReference type="ARBA" id="ARBA00023237"/>
    </source>
</evidence>
<feature type="signal peptide" evidence="10">
    <location>
        <begin position="1"/>
        <end position="23"/>
    </location>
</feature>
<dbReference type="GO" id="GO:0009279">
    <property type="term" value="C:cell outer membrane"/>
    <property type="evidence" value="ECO:0007669"/>
    <property type="project" value="UniProtKB-SubCell"/>
</dbReference>
<evidence type="ECO:0000256" key="6">
    <source>
        <dbReference type="ARBA" id="ARBA00023136"/>
    </source>
</evidence>
<evidence type="ECO:0000256" key="9">
    <source>
        <dbReference type="SAM" id="MobiDB-lite"/>
    </source>
</evidence>
<dbReference type="InterPro" id="IPR008969">
    <property type="entry name" value="CarboxyPept-like_regulatory"/>
</dbReference>
<dbReference type="RefSeq" id="WP_162442726.1">
    <property type="nucleotide sequence ID" value="NZ_CP048222.1"/>
</dbReference>
<dbReference type="Pfam" id="PF14905">
    <property type="entry name" value="OMP_b-brl_3"/>
    <property type="match status" value="1"/>
</dbReference>
<dbReference type="SUPFAM" id="SSF56935">
    <property type="entry name" value="Porins"/>
    <property type="match status" value="1"/>
</dbReference>
<feature type="compositionally biased region" description="Polar residues" evidence="9">
    <location>
        <begin position="897"/>
        <end position="937"/>
    </location>
</feature>
<evidence type="ECO:0000256" key="3">
    <source>
        <dbReference type="ARBA" id="ARBA00022452"/>
    </source>
</evidence>
<dbReference type="InterPro" id="IPR041700">
    <property type="entry name" value="OMP_b-brl_3"/>
</dbReference>
<name>A0A6C0GFV7_9BACT</name>
<keyword evidence="2 8" id="KW-0813">Transport</keyword>
<dbReference type="GO" id="GO:0015344">
    <property type="term" value="F:siderophore uptake transmembrane transporter activity"/>
    <property type="evidence" value="ECO:0007669"/>
    <property type="project" value="TreeGrafter"/>
</dbReference>
<dbReference type="SUPFAM" id="SSF49464">
    <property type="entry name" value="Carboxypeptidase regulatory domain-like"/>
    <property type="match status" value="1"/>
</dbReference>
<dbReference type="Pfam" id="PF13715">
    <property type="entry name" value="CarbopepD_reg_2"/>
    <property type="match status" value="1"/>
</dbReference>
<keyword evidence="12" id="KW-0675">Receptor</keyword>
<dbReference type="PANTHER" id="PTHR30069">
    <property type="entry name" value="TONB-DEPENDENT OUTER MEMBRANE RECEPTOR"/>
    <property type="match status" value="1"/>
</dbReference>
<keyword evidence="7 8" id="KW-0998">Cell outer membrane</keyword>
<accession>A0A6C0GFV7</accession>
<dbReference type="PANTHER" id="PTHR30069:SF29">
    <property type="entry name" value="HEMOGLOBIN AND HEMOGLOBIN-HAPTOGLOBIN-BINDING PROTEIN 1-RELATED"/>
    <property type="match status" value="1"/>
</dbReference>
<feature type="region of interest" description="Disordered" evidence="9">
    <location>
        <begin position="813"/>
        <end position="948"/>
    </location>
</feature>
<feature type="compositionally biased region" description="Low complexity" evidence="9">
    <location>
        <begin position="865"/>
        <end position="878"/>
    </location>
</feature>
<keyword evidence="5 10" id="KW-0732">Signal</keyword>
<organism evidence="12 13">
    <name type="scientific">Rhodocytophaga rosea</name>
    <dbReference type="NCBI Taxonomy" id="2704465"/>
    <lineage>
        <taxon>Bacteria</taxon>
        <taxon>Pseudomonadati</taxon>
        <taxon>Bacteroidota</taxon>
        <taxon>Cytophagia</taxon>
        <taxon>Cytophagales</taxon>
        <taxon>Rhodocytophagaceae</taxon>
        <taxon>Rhodocytophaga</taxon>
    </lineage>
</organism>
<evidence type="ECO:0000256" key="10">
    <source>
        <dbReference type="SAM" id="SignalP"/>
    </source>
</evidence>
<dbReference type="Proteomes" id="UP000480178">
    <property type="component" value="Chromosome"/>
</dbReference>
<dbReference type="Gene3D" id="2.170.130.10">
    <property type="entry name" value="TonB-dependent receptor, plug domain"/>
    <property type="match status" value="1"/>
</dbReference>
<dbReference type="EMBL" id="CP048222">
    <property type="protein sequence ID" value="QHT66673.1"/>
    <property type="molecule type" value="Genomic_DNA"/>
</dbReference>
<dbReference type="AlphaFoldDB" id="A0A6C0GFV7"/>
<dbReference type="KEGG" id="rhoz:GXP67_08380"/>
<keyword evidence="4 8" id="KW-0812">Transmembrane</keyword>
<evidence type="ECO:0000256" key="2">
    <source>
        <dbReference type="ARBA" id="ARBA00022448"/>
    </source>
</evidence>
<evidence type="ECO:0000256" key="8">
    <source>
        <dbReference type="PROSITE-ProRule" id="PRU01360"/>
    </source>
</evidence>
<keyword evidence="13" id="KW-1185">Reference proteome</keyword>
<dbReference type="Gene3D" id="2.40.170.20">
    <property type="entry name" value="TonB-dependent receptor, beta-barrel domain"/>
    <property type="match status" value="1"/>
</dbReference>
<evidence type="ECO:0000256" key="1">
    <source>
        <dbReference type="ARBA" id="ARBA00004571"/>
    </source>
</evidence>